<dbReference type="InterPro" id="IPR010760">
    <property type="entry name" value="DNA-repair_Swi5"/>
</dbReference>
<keyword evidence="9" id="KW-1185">Reference proteome</keyword>
<dbReference type="AlphaFoldDB" id="R7TUT2"/>
<sequence length="52" mass="5914">GFDELELQGHITKLHEYNEMKDVGQMLLGKLAVERGTTTKELYGEYGLDLND</sequence>
<evidence type="ECO:0000313" key="9">
    <source>
        <dbReference type="Proteomes" id="UP000014760"/>
    </source>
</evidence>
<evidence type="ECO:0000256" key="2">
    <source>
        <dbReference type="ARBA" id="ARBA00019825"/>
    </source>
</evidence>
<evidence type="ECO:0000256" key="6">
    <source>
        <dbReference type="ARBA" id="ARBA00030081"/>
    </source>
</evidence>
<name>R7TUT2_CAPTE</name>
<dbReference type="PANTHER" id="PTHR28529">
    <property type="entry name" value="DNA REPAIR PROTEIN SWI5 HOMOLOG"/>
    <property type="match status" value="1"/>
</dbReference>
<dbReference type="EnsemblMetazoa" id="CapteT99674">
    <property type="protein sequence ID" value="CapteP99674"/>
    <property type="gene ID" value="CapteG99674"/>
</dbReference>
<comment type="similarity">
    <text evidence="1">Belongs to the SWI5/SAE3 family.</text>
</comment>
<reference evidence="7 9" key="2">
    <citation type="journal article" date="2013" name="Nature">
        <title>Insights into bilaterian evolution from three spiralian genomes.</title>
        <authorList>
            <person name="Simakov O."/>
            <person name="Marletaz F."/>
            <person name="Cho S.J."/>
            <person name="Edsinger-Gonzales E."/>
            <person name="Havlak P."/>
            <person name="Hellsten U."/>
            <person name="Kuo D.H."/>
            <person name="Larsson T."/>
            <person name="Lv J."/>
            <person name="Arendt D."/>
            <person name="Savage R."/>
            <person name="Osoegawa K."/>
            <person name="de Jong P."/>
            <person name="Grimwood J."/>
            <person name="Chapman J.A."/>
            <person name="Shapiro H."/>
            <person name="Aerts A."/>
            <person name="Otillar R.P."/>
            <person name="Terry A.Y."/>
            <person name="Boore J.L."/>
            <person name="Grigoriev I.V."/>
            <person name="Lindberg D.R."/>
            <person name="Seaver E.C."/>
            <person name="Weisblat D.A."/>
            <person name="Putnam N.H."/>
            <person name="Rokhsar D.S."/>
        </authorList>
    </citation>
    <scope>NUCLEOTIDE SEQUENCE</scope>
    <source>
        <strain evidence="7 9">I ESC-2004</strain>
    </source>
</reference>
<evidence type="ECO:0000313" key="7">
    <source>
        <dbReference type="EMBL" id="ELT94775.1"/>
    </source>
</evidence>
<accession>R7TUT2</accession>
<dbReference type="PANTHER" id="PTHR28529:SF2">
    <property type="entry name" value="DNA REPAIR PROTEIN SWI5 HOMOLOG"/>
    <property type="match status" value="1"/>
</dbReference>
<protein>
    <recommendedName>
        <fullName evidence="2">DNA repair protein SWI5 homolog</fullName>
    </recommendedName>
    <alternativeName>
        <fullName evidence="6">Protein SAE3 homolog</fullName>
    </alternativeName>
</protein>
<dbReference type="OMA" id="RPKPEWV"/>
<dbReference type="OrthoDB" id="255837at2759"/>
<dbReference type="HOGENOM" id="CLU_106110_5_1_1"/>
<evidence type="ECO:0000256" key="5">
    <source>
        <dbReference type="ARBA" id="ARBA00025380"/>
    </source>
</evidence>
<dbReference type="STRING" id="283909.R7TUT2"/>
<dbReference type="EMBL" id="AMQN01012132">
    <property type="status" value="NOT_ANNOTATED_CDS"/>
    <property type="molecule type" value="Genomic_DNA"/>
</dbReference>
<evidence type="ECO:0000256" key="1">
    <source>
        <dbReference type="ARBA" id="ARBA00008060"/>
    </source>
</evidence>
<evidence type="ECO:0000256" key="3">
    <source>
        <dbReference type="ARBA" id="ARBA00022763"/>
    </source>
</evidence>
<dbReference type="Proteomes" id="UP000014760">
    <property type="component" value="Unassembled WGS sequence"/>
</dbReference>
<dbReference type="GO" id="GO:0034974">
    <property type="term" value="C:Swi5-Swi2 complex"/>
    <property type="evidence" value="ECO:0007669"/>
    <property type="project" value="TreeGrafter"/>
</dbReference>
<reference evidence="9" key="1">
    <citation type="submission" date="2012-12" db="EMBL/GenBank/DDBJ databases">
        <authorList>
            <person name="Hellsten U."/>
            <person name="Grimwood J."/>
            <person name="Chapman J.A."/>
            <person name="Shapiro H."/>
            <person name="Aerts A."/>
            <person name="Otillar R.P."/>
            <person name="Terry A.Y."/>
            <person name="Boore J.L."/>
            <person name="Simakov O."/>
            <person name="Marletaz F."/>
            <person name="Cho S.-J."/>
            <person name="Edsinger-Gonzales E."/>
            <person name="Havlak P."/>
            <person name="Kuo D.-H."/>
            <person name="Larsson T."/>
            <person name="Lv J."/>
            <person name="Arendt D."/>
            <person name="Savage R."/>
            <person name="Osoegawa K."/>
            <person name="de Jong P."/>
            <person name="Lindberg D.R."/>
            <person name="Seaver E.C."/>
            <person name="Weisblat D.A."/>
            <person name="Putnam N.H."/>
            <person name="Grigoriev I.V."/>
            <person name="Rokhsar D.S."/>
        </authorList>
    </citation>
    <scope>NUCLEOTIDE SEQUENCE</scope>
    <source>
        <strain evidence="9">I ESC-2004</strain>
    </source>
</reference>
<gene>
    <name evidence="7" type="ORF">CAPTEDRAFT_99674</name>
</gene>
<proteinExistence type="inferred from homology"/>
<feature type="non-terminal residue" evidence="7">
    <location>
        <position position="1"/>
    </location>
</feature>
<keyword evidence="4" id="KW-0234">DNA repair</keyword>
<reference evidence="8" key="3">
    <citation type="submission" date="2015-06" db="UniProtKB">
        <authorList>
            <consortium name="EnsemblMetazoa"/>
        </authorList>
    </citation>
    <scope>IDENTIFICATION</scope>
</reference>
<dbReference type="GO" id="GO:0000724">
    <property type="term" value="P:double-strand break repair via homologous recombination"/>
    <property type="evidence" value="ECO:0007669"/>
    <property type="project" value="TreeGrafter"/>
</dbReference>
<evidence type="ECO:0000256" key="4">
    <source>
        <dbReference type="ARBA" id="ARBA00023204"/>
    </source>
</evidence>
<dbReference type="EMBL" id="KB309320">
    <property type="protein sequence ID" value="ELT94775.1"/>
    <property type="molecule type" value="Genomic_DNA"/>
</dbReference>
<dbReference type="GO" id="GO:0032798">
    <property type="term" value="C:Swi5-Sfr1 complex"/>
    <property type="evidence" value="ECO:0007669"/>
    <property type="project" value="TreeGrafter"/>
</dbReference>
<organism evidence="7">
    <name type="scientific">Capitella teleta</name>
    <name type="common">Polychaete worm</name>
    <dbReference type="NCBI Taxonomy" id="283909"/>
    <lineage>
        <taxon>Eukaryota</taxon>
        <taxon>Metazoa</taxon>
        <taxon>Spiralia</taxon>
        <taxon>Lophotrochozoa</taxon>
        <taxon>Annelida</taxon>
        <taxon>Polychaeta</taxon>
        <taxon>Sedentaria</taxon>
        <taxon>Scolecida</taxon>
        <taxon>Capitellidae</taxon>
        <taxon>Capitella</taxon>
    </lineage>
</organism>
<dbReference type="Pfam" id="PF07061">
    <property type="entry name" value="Swi5"/>
    <property type="match status" value="1"/>
</dbReference>
<dbReference type="Gene3D" id="1.20.5.170">
    <property type="match status" value="1"/>
</dbReference>
<evidence type="ECO:0000313" key="8">
    <source>
        <dbReference type="EnsemblMetazoa" id="CapteP99674"/>
    </source>
</evidence>
<keyword evidence="3" id="KW-0227">DNA damage</keyword>
<comment type="function">
    <text evidence="5">Component of the swi5-sfr1 complex, a complex required for double-strand break repair via homologous recombination.</text>
</comment>